<evidence type="ECO:0000259" key="8">
    <source>
        <dbReference type="PROSITE" id="PS51192"/>
    </source>
</evidence>
<feature type="compositionally biased region" description="Low complexity" evidence="7">
    <location>
        <begin position="1"/>
        <end position="10"/>
    </location>
</feature>
<reference evidence="9" key="2">
    <citation type="submission" date="2025-09" db="UniProtKB">
        <authorList>
            <consortium name="Ensembl"/>
        </authorList>
    </citation>
    <scope>IDENTIFICATION</scope>
</reference>
<dbReference type="InterPro" id="IPR027417">
    <property type="entry name" value="P-loop_NTPase"/>
</dbReference>
<organism evidence="9 10">
    <name type="scientific">Cynoglossus semilaevis</name>
    <name type="common">Tongue sole</name>
    <dbReference type="NCBI Taxonomy" id="244447"/>
    <lineage>
        <taxon>Eukaryota</taxon>
        <taxon>Metazoa</taxon>
        <taxon>Chordata</taxon>
        <taxon>Craniata</taxon>
        <taxon>Vertebrata</taxon>
        <taxon>Euteleostomi</taxon>
        <taxon>Actinopterygii</taxon>
        <taxon>Neopterygii</taxon>
        <taxon>Teleostei</taxon>
        <taxon>Neoteleostei</taxon>
        <taxon>Acanthomorphata</taxon>
        <taxon>Carangaria</taxon>
        <taxon>Pleuronectiformes</taxon>
        <taxon>Pleuronectoidei</taxon>
        <taxon>Cynoglossidae</taxon>
        <taxon>Cynoglossinae</taxon>
        <taxon>Cynoglossus</taxon>
    </lineage>
</organism>
<sequence>MFNLSGLLLPPDSPSAPARRHHEKSRNKERLRKEEEMNLRLIAATINRSPAPFLLHGTLREYQQIGVDWLVNLHKKRLNGILADETGLGKTVQTVAYMAHLAGIWGPHLVVVRTCKLLSWEVEFKRWCPGLKILLYLGDKKERRSKRRYLTTPRSLPQRWAEANGFHVCLTTYKLLMKDHAHFLDRKWKQVVLDEVQLIRNMTEKHWERVFNLRR</sequence>
<dbReference type="Proteomes" id="UP000265120">
    <property type="component" value="Unassembled WGS sequence"/>
</dbReference>
<feature type="region of interest" description="Disordered" evidence="7">
    <location>
        <begin position="1"/>
        <end position="29"/>
    </location>
</feature>
<dbReference type="InterPro" id="IPR000330">
    <property type="entry name" value="SNF2_N"/>
</dbReference>
<dbReference type="InterPro" id="IPR050520">
    <property type="entry name" value="INO80/SWR1_helicase"/>
</dbReference>
<dbReference type="Ensembl" id="ENSCSET00000025794.1">
    <property type="protein sequence ID" value="ENSCSEP00000025459.1"/>
    <property type="gene ID" value="ENSCSEG00000016233.1"/>
</dbReference>
<keyword evidence="3" id="KW-0347">Helicase</keyword>
<dbReference type="GO" id="GO:0005524">
    <property type="term" value="F:ATP binding"/>
    <property type="evidence" value="ECO:0007669"/>
    <property type="project" value="UniProtKB-KW"/>
</dbReference>
<reference evidence="9" key="1">
    <citation type="submission" date="2025-08" db="UniProtKB">
        <authorList>
            <consortium name="Ensembl"/>
        </authorList>
    </citation>
    <scope>IDENTIFICATION</scope>
</reference>
<keyword evidence="3" id="KW-0378">Hydrolase</keyword>
<evidence type="ECO:0000256" key="1">
    <source>
        <dbReference type="ARBA" id="ARBA00004123"/>
    </source>
</evidence>
<dbReference type="InterPro" id="IPR038718">
    <property type="entry name" value="SNF2-like_sf"/>
</dbReference>
<keyword evidence="6" id="KW-0539">Nucleus</keyword>
<dbReference type="GeneTree" id="ENSGT00940000154764"/>
<evidence type="ECO:0000313" key="10">
    <source>
        <dbReference type="Proteomes" id="UP000265120"/>
    </source>
</evidence>
<dbReference type="GO" id="GO:0000812">
    <property type="term" value="C:Swr1 complex"/>
    <property type="evidence" value="ECO:0007669"/>
    <property type="project" value="TreeGrafter"/>
</dbReference>
<dbReference type="GO" id="GO:0003677">
    <property type="term" value="F:DNA binding"/>
    <property type="evidence" value="ECO:0007669"/>
    <property type="project" value="UniProtKB-KW"/>
</dbReference>
<evidence type="ECO:0000256" key="5">
    <source>
        <dbReference type="ARBA" id="ARBA00023125"/>
    </source>
</evidence>
<proteinExistence type="predicted"/>
<dbReference type="PROSITE" id="PS51192">
    <property type="entry name" value="HELICASE_ATP_BIND_1"/>
    <property type="match status" value="1"/>
</dbReference>
<dbReference type="Pfam" id="PF00176">
    <property type="entry name" value="SNF2-rel_dom"/>
    <property type="match status" value="1"/>
</dbReference>
<dbReference type="Gene3D" id="3.40.50.10810">
    <property type="entry name" value="Tandem AAA-ATPase domain"/>
    <property type="match status" value="1"/>
</dbReference>
<dbReference type="GO" id="GO:0004386">
    <property type="term" value="F:helicase activity"/>
    <property type="evidence" value="ECO:0007669"/>
    <property type="project" value="UniProtKB-KW"/>
</dbReference>
<dbReference type="GO" id="GO:0042393">
    <property type="term" value="F:histone binding"/>
    <property type="evidence" value="ECO:0007669"/>
    <property type="project" value="TreeGrafter"/>
</dbReference>
<dbReference type="GO" id="GO:0006338">
    <property type="term" value="P:chromatin remodeling"/>
    <property type="evidence" value="ECO:0007669"/>
    <property type="project" value="TreeGrafter"/>
</dbReference>
<evidence type="ECO:0000256" key="2">
    <source>
        <dbReference type="ARBA" id="ARBA00022741"/>
    </source>
</evidence>
<dbReference type="SUPFAM" id="SSF52540">
    <property type="entry name" value="P-loop containing nucleoside triphosphate hydrolases"/>
    <property type="match status" value="1"/>
</dbReference>
<dbReference type="AlphaFoldDB" id="A0A3P8WFG1"/>
<accession>A0A3P8WFG1</accession>
<name>A0A3P8WFG1_CYNSE</name>
<feature type="domain" description="Helicase ATP-binding" evidence="8">
    <location>
        <begin position="71"/>
        <end position="215"/>
    </location>
</feature>
<evidence type="ECO:0000256" key="3">
    <source>
        <dbReference type="ARBA" id="ARBA00022806"/>
    </source>
</evidence>
<dbReference type="OMA" id="PRRESGC"/>
<dbReference type="InterPro" id="IPR014001">
    <property type="entry name" value="Helicase_ATP-bd"/>
</dbReference>
<keyword evidence="5" id="KW-0238">DNA-binding</keyword>
<dbReference type="PANTHER" id="PTHR45685:SF1">
    <property type="entry name" value="HELICASE SRCAP"/>
    <property type="match status" value="1"/>
</dbReference>
<evidence type="ECO:0000313" key="9">
    <source>
        <dbReference type="Ensembl" id="ENSCSEP00000025459.1"/>
    </source>
</evidence>
<dbReference type="SMART" id="SM00487">
    <property type="entry name" value="DEXDc"/>
    <property type="match status" value="1"/>
</dbReference>
<keyword evidence="10" id="KW-1185">Reference proteome</keyword>
<comment type="subcellular location">
    <subcellularLocation>
        <location evidence="1">Nucleus</location>
    </subcellularLocation>
</comment>
<evidence type="ECO:0000256" key="6">
    <source>
        <dbReference type="ARBA" id="ARBA00023242"/>
    </source>
</evidence>
<keyword evidence="4" id="KW-0067">ATP-binding</keyword>
<evidence type="ECO:0000256" key="7">
    <source>
        <dbReference type="SAM" id="MobiDB-lite"/>
    </source>
</evidence>
<dbReference type="GO" id="GO:0016887">
    <property type="term" value="F:ATP hydrolysis activity"/>
    <property type="evidence" value="ECO:0007669"/>
    <property type="project" value="TreeGrafter"/>
</dbReference>
<evidence type="ECO:0000256" key="4">
    <source>
        <dbReference type="ARBA" id="ARBA00022840"/>
    </source>
</evidence>
<keyword evidence="2" id="KW-0547">Nucleotide-binding</keyword>
<protein>
    <recommendedName>
        <fullName evidence="8">Helicase ATP-binding domain-containing protein</fullName>
    </recommendedName>
</protein>
<dbReference type="PANTHER" id="PTHR45685">
    <property type="entry name" value="HELICASE SRCAP-RELATED"/>
    <property type="match status" value="1"/>
</dbReference>